<proteinExistence type="predicted"/>
<dbReference type="InterPro" id="IPR015879">
    <property type="entry name" value="Ring_hydroxy_dOase_asu_C_dom"/>
</dbReference>
<gene>
    <name evidence="8" type="ORF">GCM10010990_32350</name>
</gene>
<comment type="caution">
    <text evidence="8">The sequence shown here is derived from an EMBL/GenBank/DDBJ whole genome shotgun (WGS) entry which is preliminary data.</text>
</comment>
<dbReference type="EMBL" id="BMIP01000009">
    <property type="protein sequence ID" value="GGD79950.1"/>
    <property type="molecule type" value="Genomic_DNA"/>
</dbReference>
<evidence type="ECO:0000256" key="4">
    <source>
        <dbReference type="ARBA" id="ARBA00023002"/>
    </source>
</evidence>
<dbReference type="PANTHER" id="PTHR43756">
    <property type="entry name" value="CHOLINE MONOOXYGENASE, CHLOROPLASTIC"/>
    <property type="match status" value="1"/>
</dbReference>
<dbReference type="InterPro" id="IPR036922">
    <property type="entry name" value="Rieske_2Fe-2S_sf"/>
</dbReference>
<dbReference type="SUPFAM" id="SSF55961">
    <property type="entry name" value="Bet v1-like"/>
    <property type="match status" value="1"/>
</dbReference>
<comment type="cofactor">
    <cofactor evidence="1">
        <name>Fe cation</name>
        <dbReference type="ChEBI" id="CHEBI:24875"/>
    </cofactor>
</comment>
<evidence type="ECO:0000259" key="7">
    <source>
        <dbReference type="PROSITE" id="PS51296"/>
    </source>
</evidence>
<keyword evidence="5" id="KW-0408">Iron</keyword>
<reference evidence="8" key="1">
    <citation type="journal article" date="2014" name="Int. J. Syst. Evol. Microbiol.">
        <title>Complete genome sequence of Corynebacterium casei LMG S-19264T (=DSM 44701T), isolated from a smear-ripened cheese.</title>
        <authorList>
            <consortium name="US DOE Joint Genome Institute (JGI-PGF)"/>
            <person name="Walter F."/>
            <person name="Albersmeier A."/>
            <person name="Kalinowski J."/>
            <person name="Ruckert C."/>
        </authorList>
    </citation>
    <scope>NUCLEOTIDE SEQUENCE</scope>
    <source>
        <strain evidence="8">CGMCC 1.15360</strain>
    </source>
</reference>
<keyword evidence="6" id="KW-0411">Iron-sulfur</keyword>
<dbReference type="CDD" id="cd08882">
    <property type="entry name" value="RHO_alpha_C_MupW-like"/>
    <property type="match status" value="1"/>
</dbReference>
<organism evidence="8 9">
    <name type="scientific">Croceicoccus mobilis</name>
    <dbReference type="NCBI Taxonomy" id="1703339"/>
    <lineage>
        <taxon>Bacteria</taxon>
        <taxon>Pseudomonadati</taxon>
        <taxon>Pseudomonadota</taxon>
        <taxon>Alphaproteobacteria</taxon>
        <taxon>Sphingomonadales</taxon>
        <taxon>Erythrobacteraceae</taxon>
        <taxon>Croceicoccus</taxon>
    </lineage>
</organism>
<dbReference type="Pfam" id="PF00355">
    <property type="entry name" value="Rieske"/>
    <property type="match status" value="1"/>
</dbReference>
<reference evidence="8" key="2">
    <citation type="submission" date="2020-09" db="EMBL/GenBank/DDBJ databases">
        <authorList>
            <person name="Sun Q."/>
            <person name="Zhou Y."/>
        </authorList>
    </citation>
    <scope>NUCLEOTIDE SEQUENCE</scope>
    <source>
        <strain evidence="8">CGMCC 1.15360</strain>
    </source>
</reference>
<dbReference type="Pfam" id="PF00848">
    <property type="entry name" value="Ring_hydroxyl_A"/>
    <property type="match status" value="1"/>
</dbReference>
<dbReference type="Gene3D" id="2.102.10.10">
    <property type="entry name" value="Rieske [2Fe-2S] iron-sulphur domain"/>
    <property type="match status" value="1"/>
</dbReference>
<dbReference type="PRINTS" id="PR00090">
    <property type="entry name" value="RNGDIOXGNASE"/>
</dbReference>
<evidence type="ECO:0000256" key="6">
    <source>
        <dbReference type="ARBA" id="ARBA00023014"/>
    </source>
</evidence>
<dbReference type="GO" id="GO:0051537">
    <property type="term" value="F:2 iron, 2 sulfur cluster binding"/>
    <property type="evidence" value="ECO:0007669"/>
    <property type="project" value="UniProtKB-KW"/>
</dbReference>
<evidence type="ECO:0000256" key="3">
    <source>
        <dbReference type="ARBA" id="ARBA00022723"/>
    </source>
</evidence>
<dbReference type="RefSeq" id="WP_172808106.1">
    <property type="nucleotide sequence ID" value="NZ_BMIP01000009.1"/>
</dbReference>
<evidence type="ECO:0000313" key="8">
    <source>
        <dbReference type="EMBL" id="GGD79950.1"/>
    </source>
</evidence>
<dbReference type="GO" id="GO:0005506">
    <property type="term" value="F:iron ion binding"/>
    <property type="evidence" value="ECO:0007669"/>
    <property type="project" value="InterPro"/>
</dbReference>
<evidence type="ECO:0000256" key="5">
    <source>
        <dbReference type="ARBA" id="ARBA00023004"/>
    </source>
</evidence>
<keyword evidence="4" id="KW-0560">Oxidoreductase</keyword>
<evidence type="ECO:0000256" key="1">
    <source>
        <dbReference type="ARBA" id="ARBA00001962"/>
    </source>
</evidence>
<name>A0A917DYU8_9SPHN</name>
<dbReference type="SUPFAM" id="SSF50022">
    <property type="entry name" value="ISP domain"/>
    <property type="match status" value="1"/>
</dbReference>
<keyword evidence="2" id="KW-0001">2Fe-2S</keyword>
<dbReference type="InterPro" id="IPR017941">
    <property type="entry name" value="Rieske_2Fe-2S"/>
</dbReference>
<evidence type="ECO:0000256" key="2">
    <source>
        <dbReference type="ARBA" id="ARBA00022714"/>
    </source>
</evidence>
<dbReference type="Proteomes" id="UP000612349">
    <property type="component" value="Unassembled WGS sequence"/>
</dbReference>
<protein>
    <submittedName>
        <fullName evidence="8">(2Fe-2S)-binding protein</fullName>
    </submittedName>
</protein>
<keyword evidence="3" id="KW-0479">Metal-binding</keyword>
<feature type="domain" description="Rieske" evidence="7">
    <location>
        <begin position="74"/>
        <end position="182"/>
    </location>
</feature>
<evidence type="ECO:0000313" key="9">
    <source>
        <dbReference type="Proteomes" id="UP000612349"/>
    </source>
</evidence>
<dbReference type="PANTHER" id="PTHR43756:SF5">
    <property type="entry name" value="CHOLINE MONOOXYGENASE, CHLOROPLASTIC"/>
    <property type="match status" value="1"/>
</dbReference>
<sequence>MTDIMEAQADYLKGFGTELSPTWRELAAQDTHRIEPSLADENSPFLGDDPIPASRYTSYDYHREEVEKVWLKTWQVACREEEIPEVGDHFVYRIAGMSFIVVRTAPEEFRAFRNLCMHRGRELVDCSGKGAKSFRCAYHAWTWNIDGSLQGFPGKWDFPTVGEGSHDLRTASVARWNGFVFINPDRNAAPLAQHLGGMDRHFADWPLDRRFTLWHVRKTIRANWKVAMEAFLEGYHLAMTHPQALPSVSEHGTQYDIWQEGDAAYSRSMTPTAVPSHHARGGSREEAIAVQWALLNGLRMDDAPELPENIHDRATLAQWRRDNLSALTGADYADLSDAMMLDSIQYWLFPNFCPWLGEGLPLTYVFRPDADMPDTCYMDAWMLVRMPDDAPAPSAPAIIELGPDDPFEPHIGAMGEIFDQDDFNMPKVQIGMKQWPDDLAGVTLGRYQESRIRFLHKVLEERLGHTAR</sequence>
<dbReference type="PROSITE" id="PS51296">
    <property type="entry name" value="RIESKE"/>
    <property type="match status" value="1"/>
</dbReference>
<dbReference type="InterPro" id="IPR001663">
    <property type="entry name" value="Rng_hydr_dOase-A"/>
</dbReference>
<dbReference type="Gene3D" id="3.90.380.10">
    <property type="entry name" value="Naphthalene 1,2-dioxygenase Alpha Subunit, Chain A, domain 1"/>
    <property type="match status" value="1"/>
</dbReference>
<accession>A0A917DYU8</accession>
<dbReference type="CDD" id="cd03469">
    <property type="entry name" value="Rieske_RO_Alpha_N"/>
    <property type="match status" value="1"/>
</dbReference>
<keyword evidence="9" id="KW-1185">Reference proteome</keyword>
<dbReference type="GO" id="GO:0016491">
    <property type="term" value="F:oxidoreductase activity"/>
    <property type="evidence" value="ECO:0007669"/>
    <property type="project" value="UniProtKB-KW"/>
</dbReference>
<dbReference type="AlphaFoldDB" id="A0A917DYU8"/>